<keyword evidence="3" id="KW-1185">Reference proteome</keyword>
<dbReference type="Proteomes" id="UP001501588">
    <property type="component" value="Unassembled WGS sequence"/>
</dbReference>
<accession>A0ABN1ES89</accession>
<dbReference type="EMBL" id="BAAAFZ010000008">
    <property type="protein sequence ID" value="GAA0572554.1"/>
    <property type="molecule type" value="Genomic_DNA"/>
</dbReference>
<evidence type="ECO:0000313" key="3">
    <source>
        <dbReference type="Proteomes" id="UP001501588"/>
    </source>
</evidence>
<dbReference type="RefSeq" id="WP_343893959.1">
    <property type="nucleotide sequence ID" value="NZ_BAAAFZ010000008.1"/>
</dbReference>
<gene>
    <name evidence="2" type="ORF">GCM10009416_09010</name>
</gene>
<feature type="chain" id="PRO_5045827045" evidence="1">
    <location>
        <begin position="30"/>
        <end position="222"/>
    </location>
</feature>
<name>A0ABN1ES89_9PROT</name>
<sequence length="222" mass="23873">MQGPSSRRSLAGAALVAACACLAAGPSPAEEAAELRGFRIGMAVSDLPSEGYTGFACGARPETALDGWGGFRACPPDPATGLREVRFRYDDAANPLARLHDRYAGTKVGGQPVLLSLLIGEGARVEGLRIRTDPGARLFERKRAMLFGEQVKNRYGEEGWTCTDAAPEAGEEPVGGVFIKEHCDKTTADRRFSLDRWLYRRAGEDLRRFSGGTAVTILRRGG</sequence>
<comment type="caution">
    <text evidence="2">The sequence shown here is derived from an EMBL/GenBank/DDBJ whole genome shotgun (WGS) entry which is preliminary data.</text>
</comment>
<protein>
    <submittedName>
        <fullName evidence="2">Uncharacterized protein</fullName>
    </submittedName>
</protein>
<feature type="signal peptide" evidence="1">
    <location>
        <begin position="1"/>
        <end position="29"/>
    </location>
</feature>
<dbReference type="PROSITE" id="PS51257">
    <property type="entry name" value="PROKAR_LIPOPROTEIN"/>
    <property type="match status" value="1"/>
</dbReference>
<keyword evidence="1" id="KW-0732">Signal</keyword>
<evidence type="ECO:0000256" key="1">
    <source>
        <dbReference type="SAM" id="SignalP"/>
    </source>
</evidence>
<proteinExistence type="predicted"/>
<reference evidence="2 3" key="1">
    <citation type="journal article" date="2019" name="Int. J. Syst. Evol. Microbiol.">
        <title>The Global Catalogue of Microorganisms (GCM) 10K type strain sequencing project: providing services to taxonomists for standard genome sequencing and annotation.</title>
        <authorList>
            <consortium name="The Broad Institute Genomics Platform"/>
            <consortium name="The Broad Institute Genome Sequencing Center for Infectious Disease"/>
            <person name="Wu L."/>
            <person name="Ma J."/>
        </authorList>
    </citation>
    <scope>NUCLEOTIDE SEQUENCE [LARGE SCALE GENOMIC DNA]</scope>
    <source>
        <strain evidence="2 3">JCM 9933</strain>
    </source>
</reference>
<organism evidence="2 3">
    <name type="scientific">Craurococcus roseus</name>
    <dbReference type="NCBI Taxonomy" id="77585"/>
    <lineage>
        <taxon>Bacteria</taxon>
        <taxon>Pseudomonadati</taxon>
        <taxon>Pseudomonadota</taxon>
        <taxon>Alphaproteobacteria</taxon>
        <taxon>Acetobacterales</taxon>
        <taxon>Acetobacteraceae</taxon>
        <taxon>Craurococcus</taxon>
    </lineage>
</organism>
<evidence type="ECO:0000313" key="2">
    <source>
        <dbReference type="EMBL" id="GAA0572554.1"/>
    </source>
</evidence>